<dbReference type="Pfam" id="PF18199">
    <property type="entry name" value="Dynein_C"/>
    <property type="match status" value="1"/>
</dbReference>
<dbReference type="GO" id="GO:0030286">
    <property type="term" value="C:dynein complex"/>
    <property type="evidence" value="ECO:0007669"/>
    <property type="project" value="InterPro"/>
</dbReference>
<dbReference type="Gene3D" id="3.40.50.300">
    <property type="entry name" value="P-loop containing nucleotide triphosphate hydrolases"/>
    <property type="match status" value="1"/>
</dbReference>
<dbReference type="InterPro" id="IPR041658">
    <property type="entry name" value="AAA_lid_11"/>
</dbReference>
<dbReference type="FunFam" id="1.20.1270.280:FF:000001">
    <property type="entry name" value="dynein heavy chain 7, axonemal"/>
    <property type="match status" value="1"/>
</dbReference>
<feature type="domain" description="Dynein heavy chain C-terminal" evidence="3">
    <location>
        <begin position="381"/>
        <end position="534"/>
    </location>
</feature>
<dbReference type="FunFam" id="1.10.8.720:FF:000001">
    <property type="entry name" value="dynein heavy chain 7, axonemal"/>
    <property type="match status" value="1"/>
</dbReference>
<evidence type="ECO:0000259" key="1">
    <source>
        <dbReference type="Pfam" id="PF03028"/>
    </source>
</evidence>
<dbReference type="GO" id="GO:0045505">
    <property type="term" value="F:dynein intermediate chain binding"/>
    <property type="evidence" value="ECO:0007669"/>
    <property type="project" value="InterPro"/>
</dbReference>
<comment type="caution">
    <text evidence="4">The sequence shown here is derived from an EMBL/GenBank/DDBJ whole genome shotgun (WGS) entry which is preliminary data.</text>
</comment>
<organism evidence="4 5">
    <name type="scientific">Melipona bicolor</name>
    <dbReference type="NCBI Taxonomy" id="60889"/>
    <lineage>
        <taxon>Eukaryota</taxon>
        <taxon>Metazoa</taxon>
        <taxon>Ecdysozoa</taxon>
        <taxon>Arthropoda</taxon>
        <taxon>Hexapoda</taxon>
        <taxon>Insecta</taxon>
        <taxon>Pterygota</taxon>
        <taxon>Neoptera</taxon>
        <taxon>Endopterygota</taxon>
        <taxon>Hymenoptera</taxon>
        <taxon>Apocrita</taxon>
        <taxon>Aculeata</taxon>
        <taxon>Apoidea</taxon>
        <taxon>Anthophila</taxon>
        <taxon>Apidae</taxon>
        <taxon>Melipona</taxon>
    </lineage>
</organism>
<dbReference type="InterPro" id="IPR004273">
    <property type="entry name" value="Dynein_heavy_D6_P-loop"/>
</dbReference>
<dbReference type="Gene3D" id="1.10.8.720">
    <property type="entry name" value="Region D6 of dynein motor"/>
    <property type="match status" value="1"/>
</dbReference>
<dbReference type="GO" id="GO:0008569">
    <property type="term" value="F:minus-end-directed microtubule motor activity"/>
    <property type="evidence" value="ECO:0007669"/>
    <property type="project" value="InterPro"/>
</dbReference>
<keyword evidence="5" id="KW-1185">Reference proteome</keyword>
<dbReference type="InterPro" id="IPR026983">
    <property type="entry name" value="DHC"/>
</dbReference>
<evidence type="ECO:0000259" key="3">
    <source>
        <dbReference type="Pfam" id="PF18199"/>
    </source>
</evidence>
<dbReference type="PANTHER" id="PTHR22878">
    <property type="entry name" value="DYNEIN HEAVY CHAIN 6, AXONEMAL-LIKE-RELATED"/>
    <property type="match status" value="1"/>
</dbReference>
<dbReference type="Pfam" id="PF03028">
    <property type="entry name" value="Dynein_heavy"/>
    <property type="match status" value="1"/>
</dbReference>
<dbReference type="InterPro" id="IPR041228">
    <property type="entry name" value="Dynein_C"/>
</dbReference>
<feature type="domain" description="Dynein heavy chain region D6 P-loop" evidence="1">
    <location>
        <begin position="87"/>
        <end position="201"/>
    </location>
</feature>
<protein>
    <submittedName>
        <fullName evidence="4">Dynein heavy chain 7, axonemal</fullName>
    </submittedName>
</protein>
<name>A0AA40FDB6_9HYME</name>
<dbReference type="Proteomes" id="UP001177670">
    <property type="component" value="Unassembled WGS sequence"/>
</dbReference>
<dbReference type="InterPro" id="IPR027417">
    <property type="entry name" value="P-loop_NTPase"/>
</dbReference>
<dbReference type="PANTHER" id="PTHR22878:SF70">
    <property type="entry name" value="DYNEIN HEAVY CHAIN 2, AXONEMAL"/>
    <property type="match status" value="1"/>
</dbReference>
<reference evidence="4" key="1">
    <citation type="submission" date="2021-10" db="EMBL/GenBank/DDBJ databases">
        <title>Melipona bicolor Genome sequencing and assembly.</title>
        <authorList>
            <person name="Araujo N.S."/>
            <person name="Arias M.C."/>
        </authorList>
    </citation>
    <scope>NUCLEOTIDE SEQUENCE</scope>
    <source>
        <strain evidence="4">USP_2M_L1-L4_2017</strain>
        <tissue evidence="4">Whole body</tissue>
    </source>
</reference>
<evidence type="ECO:0000259" key="2">
    <source>
        <dbReference type="Pfam" id="PF18198"/>
    </source>
</evidence>
<gene>
    <name evidence="4" type="primary">DNAH7_7</name>
    <name evidence="4" type="ORF">K0M31_018029</name>
</gene>
<proteinExistence type="predicted"/>
<accession>A0AA40FDB6</accession>
<dbReference type="FunFam" id="3.40.50.300:FF:000362">
    <property type="entry name" value="Dynein, axonemal, heavy chain 6"/>
    <property type="match status" value="1"/>
</dbReference>
<feature type="domain" description="Dynein heavy chain AAA lid" evidence="2">
    <location>
        <begin position="236"/>
        <end position="375"/>
    </location>
</feature>
<dbReference type="Gene3D" id="1.20.1270.280">
    <property type="match status" value="1"/>
</dbReference>
<dbReference type="AlphaFoldDB" id="A0AA40FDB6"/>
<dbReference type="GO" id="GO:0051959">
    <property type="term" value="F:dynein light intermediate chain binding"/>
    <property type="evidence" value="ECO:0007669"/>
    <property type="project" value="InterPro"/>
</dbReference>
<dbReference type="EMBL" id="JAHYIQ010000061">
    <property type="protein sequence ID" value="KAK1116868.1"/>
    <property type="molecule type" value="Genomic_DNA"/>
</dbReference>
<sequence>MKQGFKNAFEKNLDGWKAVFDHMEPHTLTFPAPYDQLTLFKRMIVLRCIRPDKVMPAVQQFVEEQLGHQYIEAPPFDLVSSFADSNSCSPLIFVLTPGADPMAILLKFADDQGFGTNRLFSLSLGQGQGVIAAQLIDEGVKNGTWVVLQNCHVAKSFMPDLERICEGFTPGTVHPDFRLWLTSYPVDHFPVSVLQNGVKMTNEPPKGLRANIVRSFLRDPICDEDFFETCKQKEIFKKLLFSLCFFHAIVQERRKFGPIGWNNQYEFNETDLRISALQLKILLDQYDDVQFTALKYLTGECNYGGRVTDEWDRRTLNTILVRFYCMEVIAQEKYLFDPSGIYYVPQVNSHEEFLDYIRSFPMTTAPSVFGMNENADIIKDQQETTLMLSSLLATQPIQDIKDTGETEIDVGKSPDEIVYGVASDILSKLPDDFDLADALEKYPTLYNQSMNTVLVQEMGRFNKLLQTIRNSLINVQKAIKGLVIMNPDLEEVYVSIIVGKIPKMWMANSYPSLKPLGSYVLDFLKRLAFLQVGVERSYRRSVMGRIFS</sequence>
<evidence type="ECO:0000313" key="4">
    <source>
        <dbReference type="EMBL" id="KAK1116868.1"/>
    </source>
</evidence>
<dbReference type="Pfam" id="PF18198">
    <property type="entry name" value="AAA_lid_11"/>
    <property type="match status" value="1"/>
</dbReference>
<evidence type="ECO:0000313" key="5">
    <source>
        <dbReference type="Proteomes" id="UP001177670"/>
    </source>
</evidence>
<dbReference type="GO" id="GO:0007018">
    <property type="term" value="P:microtubule-based movement"/>
    <property type="evidence" value="ECO:0007669"/>
    <property type="project" value="InterPro"/>
</dbReference>
<dbReference type="InterPro" id="IPR042219">
    <property type="entry name" value="AAA_lid_11_sf"/>
</dbReference>